<reference evidence="3 4" key="1">
    <citation type="submission" date="2023-09" db="EMBL/GenBank/DDBJ databases">
        <authorList>
            <person name="Wang M."/>
        </authorList>
    </citation>
    <scope>NUCLEOTIDE SEQUENCE [LARGE SCALE GENOMIC DNA]</scope>
    <source>
        <strain evidence="3">GT-2023</strain>
        <tissue evidence="3">Liver</tissue>
    </source>
</reference>
<dbReference type="InterPro" id="IPR037939">
    <property type="entry name" value="CRADD"/>
</dbReference>
<organism evidence="3 4">
    <name type="scientific">Cirrhinus molitorella</name>
    <name type="common">mud carp</name>
    <dbReference type="NCBI Taxonomy" id="172907"/>
    <lineage>
        <taxon>Eukaryota</taxon>
        <taxon>Metazoa</taxon>
        <taxon>Chordata</taxon>
        <taxon>Craniata</taxon>
        <taxon>Vertebrata</taxon>
        <taxon>Euteleostomi</taxon>
        <taxon>Actinopterygii</taxon>
        <taxon>Neopterygii</taxon>
        <taxon>Teleostei</taxon>
        <taxon>Ostariophysi</taxon>
        <taxon>Cypriniformes</taxon>
        <taxon>Cyprinidae</taxon>
        <taxon>Labeoninae</taxon>
        <taxon>Labeonini</taxon>
        <taxon>Cirrhinus</taxon>
    </lineage>
</organism>
<evidence type="ECO:0000256" key="1">
    <source>
        <dbReference type="SAM" id="MobiDB-lite"/>
    </source>
</evidence>
<dbReference type="Proteomes" id="UP001558613">
    <property type="component" value="Unassembled WGS sequence"/>
</dbReference>
<sequence>MSCAQRDVSDFPRAEARVDKHSRGNAESETSHMFHVHVCMSEMLLVRGSFCGVRLVGCMREQERDGERGERSRVPFQMCFYGPVKGTLLFDLQICEGVRNSALVCEVLASGIHERALTHGYRRALNEHENVHQRGLQLISPALGEEEEKDQGIPRKHMPPSALTLTLRGAEEKQTVKARLLSSQVLLVDALYNLSPLLDSVISEGLLSRENLYEIDAERTPPNKVRKLLEIVDAQMDESGSSSFMECLRKCKKHYPRLRTWLTSEEDYSKPAGIKQGPAERQLQTQFNVLCSRMGCSVLPVSFELFSKGILIQFELEKIQAILIPTQQAQTLLSICLKKGEKACKSFYDALQNEDEQLAEELNVNSLLEDLNKEPEGSSVPIAVEETRRHLGAALPLSGGLQQVMSRLGLTVGDEIRFNVCEVGVAIGLPRRTVREYFLEGVGIEDSAQLEALVSLYIEKTKDADRLLSRVTELSSRWVQLSERGCLLLRLLQKAETLLRSGIHSHRHSWDHLHDQDHLRSWDHLCPDDCTDQRTVWAIFSFLVWDCMAEVLEEPEAKPSGGILGMIEQLSASGRVEAALLQEVEQCWTEGDAESLLQSVRVLAQVLRDLHPLQEGLQLSSSVEGLFSCRPSRLHRVTSFQGVSPRVIRKALSSMVPSSVDQDATPLARQYMEVCVRIARLLDVMQPKQTGVYFSNSPIATVIQHVRFVLSNSAFNSEAFDAGVRHRLMSVLEFNPAQLGLGFLMQLHQETLSELQTYLQLGEHHNFQFILESVRILGPAKLFSVSRVHGPVAIDNGVEEVIRFITSEPTLFLVRLHCLCYEEGRGRFKVCAPRCACMYLLKAEGLRDMQWCCGNILAEVGGKVWIREGESDGWDELQALAQRHSAQLRDEGCCFKVKTLGLECEVKFIYRSGRLWAVSHRDCEVN</sequence>
<dbReference type="PROSITE" id="PS50209">
    <property type="entry name" value="CARD"/>
    <property type="match status" value="2"/>
</dbReference>
<dbReference type="InterPro" id="IPR011029">
    <property type="entry name" value="DEATH-like_dom_sf"/>
</dbReference>
<dbReference type="EMBL" id="JAYMGO010000024">
    <property type="protein sequence ID" value="KAL1248664.1"/>
    <property type="molecule type" value="Genomic_DNA"/>
</dbReference>
<protein>
    <recommendedName>
        <fullName evidence="2">CARD domain-containing protein</fullName>
    </recommendedName>
</protein>
<feature type="domain" description="CARD" evidence="2">
    <location>
        <begin position="275"/>
        <end position="366"/>
    </location>
</feature>
<comment type="caution">
    <text evidence="3">The sequence shown here is derived from an EMBL/GenBank/DDBJ whole genome shotgun (WGS) entry which is preliminary data.</text>
</comment>
<feature type="region of interest" description="Disordered" evidence="1">
    <location>
        <begin position="1"/>
        <end position="26"/>
    </location>
</feature>
<name>A0ABR3LAD1_9TELE</name>
<keyword evidence="4" id="KW-1185">Reference proteome</keyword>
<dbReference type="SUPFAM" id="SSF47986">
    <property type="entry name" value="DEATH domain"/>
    <property type="match status" value="2"/>
</dbReference>
<evidence type="ECO:0000313" key="4">
    <source>
        <dbReference type="Proteomes" id="UP001558613"/>
    </source>
</evidence>
<dbReference type="PANTHER" id="PTHR15034">
    <property type="entry name" value="DEATH DOMAIN-CONTAINING PROTEIN CRADD"/>
    <property type="match status" value="1"/>
</dbReference>
<dbReference type="InterPro" id="IPR001315">
    <property type="entry name" value="CARD"/>
</dbReference>
<proteinExistence type="predicted"/>
<dbReference type="CDD" id="cd01671">
    <property type="entry name" value="CARD"/>
    <property type="match status" value="2"/>
</dbReference>
<dbReference type="PANTHER" id="PTHR15034:SF5">
    <property type="entry name" value="DEATH DOMAIN-CONTAINING PROTEIN CRADD"/>
    <property type="match status" value="1"/>
</dbReference>
<evidence type="ECO:0000259" key="2">
    <source>
        <dbReference type="PROSITE" id="PS50209"/>
    </source>
</evidence>
<feature type="domain" description="CARD" evidence="2">
    <location>
        <begin position="172"/>
        <end position="250"/>
    </location>
</feature>
<feature type="compositionally biased region" description="Basic and acidic residues" evidence="1">
    <location>
        <begin position="7"/>
        <end position="26"/>
    </location>
</feature>
<dbReference type="Gene3D" id="1.10.533.10">
    <property type="entry name" value="Death Domain, Fas"/>
    <property type="match status" value="2"/>
</dbReference>
<accession>A0ABR3LAD1</accession>
<gene>
    <name evidence="3" type="ORF">QQF64_021982</name>
</gene>
<evidence type="ECO:0000313" key="3">
    <source>
        <dbReference type="EMBL" id="KAL1248664.1"/>
    </source>
</evidence>
<dbReference type="Pfam" id="PF00619">
    <property type="entry name" value="CARD"/>
    <property type="match status" value="2"/>
</dbReference>